<evidence type="ECO:0000313" key="2">
    <source>
        <dbReference type="EMBL" id="WXA99163.1"/>
    </source>
</evidence>
<dbReference type="EMBL" id="CP089982">
    <property type="protein sequence ID" value="WXA99163.1"/>
    <property type="molecule type" value="Genomic_DNA"/>
</dbReference>
<dbReference type="Gene3D" id="1.10.101.10">
    <property type="entry name" value="PGBD-like superfamily/PGBD"/>
    <property type="match status" value="1"/>
</dbReference>
<dbReference type="Gene3D" id="3.10.350.10">
    <property type="entry name" value="LysM domain"/>
    <property type="match status" value="1"/>
</dbReference>
<feature type="domain" description="LysM" evidence="1">
    <location>
        <begin position="1"/>
        <end position="53"/>
    </location>
</feature>
<organism evidence="2 3">
    <name type="scientific">Pendulispora brunnea</name>
    <dbReference type="NCBI Taxonomy" id="2905690"/>
    <lineage>
        <taxon>Bacteria</taxon>
        <taxon>Pseudomonadati</taxon>
        <taxon>Myxococcota</taxon>
        <taxon>Myxococcia</taxon>
        <taxon>Myxococcales</taxon>
        <taxon>Sorangiineae</taxon>
        <taxon>Pendulisporaceae</taxon>
        <taxon>Pendulispora</taxon>
    </lineage>
</organism>
<dbReference type="Proteomes" id="UP001379533">
    <property type="component" value="Chromosome"/>
</dbReference>
<name>A0ABZ2KKG9_9BACT</name>
<dbReference type="InterPro" id="IPR036365">
    <property type="entry name" value="PGBD-like_sf"/>
</dbReference>
<dbReference type="InterPro" id="IPR036779">
    <property type="entry name" value="LysM_dom_sf"/>
</dbReference>
<proteinExistence type="predicted"/>
<evidence type="ECO:0000313" key="3">
    <source>
        <dbReference type="Proteomes" id="UP001379533"/>
    </source>
</evidence>
<sequence length="210" mass="22864">MQYTVVQGDCLSTIARRFGFSDWRKIYDAPQNADFRQKRPNPNVIQPGDVLFVPEKTPKTVKVATGKTHRFVVRLPVVRLRLRLHGTDGKPLAGIAYTLRAGSVERKGKTKPDGLVDEEIPADATAAELAFDDYGVTKAIELGALDPIESPTGVQARLLNLGYDCGAVDGVLGPKTRAALRAFQTDNPPLEVSGACDEKTRGVLRDQYGC</sequence>
<dbReference type="InterPro" id="IPR036366">
    <property type="entry name" value="PGBDSf"/>
</dbReference>
<dbReference type="CDD" id="cd00118">
    <property type="entry name" value="LysM"/>
    <property type="match status" value="1"/>
</dbReference>
<dbReference type="SUPFAM" id="SSF47090">
    <property type="entry name" value="PGBD-like"/>
    <property type="match status" value="1"/>
</dbReference>
<dbReference type="InterPro" id="IPR002477">
    <property type="entry name" value="Peptidoglycan-bd-like"/>
</dbReference>
<keyword evidence="3" id="KW-1185">Reference proteome</keyword>
<dbReference type="PROSITE" id="PS51782">
    <property type="entry name" value="LYSM"/>
    <property type="match status" value="1"/>
</dbReference>
<dbReference type="RefSeq" id="WP_394849797.1">
    <property type="nucleotide sequence ID" value="NZ_CP089982.1"/>
</dbReference>
<dbReference type="Pfam" id="PF01471">
    <property type="entry name" value="PG_binding_1"/>
    <property type="match status" value="1"/>
</dbReference>
<accession>A0ABZ2KKG9</accession>
<dbReference type="Pfam" id="PF01476">
    <property type="entry name" value="LysM"/>
    <property type="match status" value="1"/>
</dbReference>
<gene>
    <name evidence="2" type="ORF">LZC95_20360</name>
</gene>
<evidence type="ECO:0000259" key="1">
    <source>
        <dbReference type="PROSITE" id="PS51782"/>
    </source>
</evidence>
<reference evidence="2 3" key="1">
    <citation type="submission" date="2021-12" db="EMBL/GenBank/DDBJ databases">
        <title>Discovery of the Pendulisporaceae a myxobacterial family with distinct sporulation behavior and unique specialized metabolism.</title>
        <authorList>
            <person name="Garcia R."/>
            <person name="Popoff A."/>
            <person name="Bader C.D."/>
            <person name="Loehr J."/>
            <person name="Walesch S."/>
            <person name="Walt C."/>
            <person name="Boldt J."/>
            <person name="Bunk B."/>
            <person name="Haeckl F.J.F.P.J."/>
            <person name="Gunesch A.P."/>
            <person name="Birkelbach J."/>
            <person name="Nuebel U."/>
            <person name="Pietschmann T."/>
            <person name="Bach T."/>
            <person name="Mueller R."/>
        </authorList>
    </citation>
    <scope>NUCLEOTIDE SEQUENCE [LARGE SCALE GENOMIC DNA]</scope>
    <source>
        <strain evidence="2 3">MSr12523</strain>
    </source>
</reference>
<protein>
    <submittedName>
        <fullName evidence="2">Peptidoglycan-binding protein</fullName>
    </submittedName>
</protein>
<dbReference type="InterPro" id="IPR018392">
    <property type="entry name" value="LysM"/>
</dbReference>